<dbReference type="EnsemblMetazoa" id="AAEL019728-RC">
    <property type="protein sequence ID" value="AAEL019728-PC"/>
    <property type="gene ID" value="AAEL019728"/>
</dbReference>
<dbReference type="InterPro" id="IPR036860">
    <property type="entry name" value="SH2_dom_sf"/>
</dbReference>
<protein>
    <recommendedName>
        <fullName evidence="12">Suppressor of cytokine signaling 5</fullName>
    </recommendedName>
</protein>
<feature type="region of interest" description="Disordered" evidence="7">
    <location>
        <begin position="173"/>
        <end position="195"/>
    </location>
</feature>
<dbReference type="GO" id="GO:0009968">
    <property type="term" value="P:negative regulation of signal transduction"/>
    <property type="evidence" value="ECO:0007669"/>
    <property type="project" value="UniProtKB-KW"/>
</dbReference>
<organism evidence="10 11">
    <name type="scientific">Aedes aegypti</name>
    <name type="common">Yellowfever mosquito</name>
    <name type="synonym">Culex aegypti</name>
    <dbReference type="NCBI Taxonomy" id="7159"/>
    <lineage>
        <taxon>Eukaryota</taxon>
        <taxon>Metazoa</taxon>
        <taxon>Ecdysozoa</taxon>
        <taxon>Arthropoda</taxon>
        <taxon>Hexapoda</taxon>
        <taxon>Insecta</taxon>
        <taxon>Pterygota</taxon>
        <taxon>Neoptera</taxon>
        <taxon>Endopterygota</taxon>
        <taxon>Diptera</taxon>
        <taxon>Nematocera</taxon>
        <taxon>Culicoidea</taxon>
        <taxon>Culicidae</taxon>
        <taxon>Culicinae</taxon>
        <taxon>Aedini</taxon>
        <taxon>Aedes</taxon>
        <taxon>Stegomyia</taxon>
    </lineage>
</organism>
<reference evidence="10 11" key="1">
    <citation type="submission" date="2017-06" db="EMBL/GenBank/DDBJ databases">
        <title>Aedes aegypti genome working group (AGWG) sequencing and assembly.</title>
        <authorList>
            <consortium name="Aedes aegypti Genome Working Group (AGWG)"/>
            <person name="Matthews B.J."/>
        </authorList>
    </citation>
    <scope>NUCLEOTIDE SEQUENCE [LARGE SCALE GENOMIC DNA]</scope>
    <source>
        <strain evidence="10 11">LVP_AGWG</strain>
    </source>
</reference>
<evidence type="ECO:0000256" key="3">
    <source>
        <dbReference type="ARBA" id="ARBA00022700"/>
    </source>
</evidence>
<feature type="region of interest" description="Disordered" evidence="7">
    <location>
        <begin position="230"/>
        <end position="273"/>
    </location>
</feature>
<dbReference type="OrthoDB" id="5979828at2759"/>
<accession>A0A903V7W7</accession>
<dbReference type="InterPro" id="IPR036036">
    <property type="entry name" value="SOCS_box-like_dom_sf"/>
</dbReference>
<dbReference type="PANTHER" id="PTHR10155:SF0">
    <property type="entry name" value="SUPPRESSOR OF CYTOKINE SIGNALING AT 36E, ISOFORM D"/>
    <property type="match status" value="1"/>
</dbReference>
<dbReference type="GO" id="GO:0035556">
    <property type="term" value="P:intracellular signal transduction"/>
    <property type="evidence" value="ECO:0007669"/>
    <property type="project" value="InterPro"/>
</dbReference>
<evidence type="ECO:0000256" key="7">
    <source>
        <dbReference type="SAM" id="MobiDB-lite"/>
    </source>
</evidence>
<dbReference type="SMART" id="SM00969">
    <property type="entry name" value="SOCS_box"/>
    <property type="match status" value="1"/>
</dbReference>
<feature type="domain" description="SOCS box" evidence="9">
    <location>
        <begin position="553"/>
        <end position="602"/>
    </location>
</feature>
<dbReference type="PROSITE" id="PS50001">
    <property type="entry name" value="SH2"/>
    <property type="match status" value="1"/>
</dbReference>
<keyword evidence="5 6" id="KW-0727">SH2 domain</keyword>
<comment type="pathway">
    <text evidence="1">Protein modification; protein ubiquitination.</text>
</comment>
<evidence type="ECO:0000259" key="8">
    <source>
        <dbReference type="PROSITE" id="PS50001"/>
    </source>
</evidence>
<feature type="region of interest" description="Disordered" evidence="7">
    <location>
        <begin position="1"/>
        <end position="52"/>
    </location>
</feature>
<dbReference type="Proteomes" id="UP000008820">
    <property type="component" value="Chromosome 3"/>
</dbReference>
<feature type="compositionally biased region" description="Low complexity" evidence="7">
    <location>
        <begin position="232"/>
        <end position="246"/>
    </location>
</feature>
<dbReference type="SMART" id="SM00252">
    <property type="entry name" value="SH2"/>
    <property type="match status" value="1"/>
</dbReference>
<dbReference type="SUPFAM" id="SSF55550">
    <property type="entry name" value="SH2 domain"/>
    <property type="match status" value="1"/>
</dbReference>
<dbReference type="Pfam" id="PF00017">
    <property type="entry name" value="SH2"/>
    <property type="match status" value="1"/>
</dbReference>
<evidence type="ECO:0000256" key="4">
    <source>
        <dbReference type="ARBA" id="ARBA00022786"/>
    </source>
</evidence>
<reference evidence="10" key="2">
    <citation type="submission" date="2022-10" db="UniProtKB">
        <authorList>
            <consortium name="EnsemblMetazoa"/>
        </authorList>
    </citation>
    <scope>IDENTIFICATION</scope>
    <source>
        <strain evidence="10">LVP_AGWG</strain>
    </source>
</reference>
<dbReference type="PROSITE" id="PS50225">
    <property type="entry name" value="SOCS"/>
    <property type="match status" value="1"/>
</dbReference>
<dbReference type="SMART" id="SM00253">
    <property type="entry name" value="SOCS"/>
    <property type="match status" value="1"/>
</dbReference>
<gene>
    <name evidence="10" type="primary">5576330</name>
</gene>
<keyword evidence="2" id="KW-0341">Growth regulation</keyword>
<evidence type="ECO:0000259" key="9">
    <source>
        <dbReference type="PROSITE" id="PS50225"/>
    </source>
</evidence>
<evidence type="ECO:0000256" key="5">
    <source>
        <dbReference type="ARBA" id="ARBA00022999"/>
    </source>
</evidence>
<feature type="region of interest" description="Disordered" evidence="7">
    <location>
        <begin position="112"/>
        <end position="143"/>
    </location>
</feature>
<keyword evidence="3" id="KW-0734">Signal transduction inhibitor</keyword>
<dbReference type="SUPFAM" id="SSF158235">
    <property type="entry name" value="SOCS box-like"/>
    <property type="match status" value="1"/>
</dbReference>
<name>A0A903V7W7_AEDAE</name>
<dbReference type="PANTHER" id="PTHR10155">
    <property type="entry name" value="PHOSPHATIDYLINOSITOL 3-KINASE REGULATORY SUBUNIT"/>
    <property type="match status" value="1"/>
</dbReference>
<evidence type="ECO:0008006" key="12">
    <source>
        <dbReference type="Google" id="ProtNLM"/>
    </source>
</evidence>
<sequence>MRIKWLSGLTFSESRKESTKTVTSASPAASAATSNANTVEAESAATVTETTSVSSSSCCRQPILTTTTTTTKTLAPLPSPTSTLFSALTPSGKKSRVCKCCRSPNCANQANNKNNSGKACSGTSSSSSSSTNPSSTPTGAKSKKGNWGLKFNCAKLRGSKSSQAAAASATSSTACPATTAGSPAPSPSSSAEAAAASTSSIIGTSSRLLKSESEKTNKCICTYYRKVEDRPSTVSSNNGYPSSSNNPLVNPQHSHYQHHHLDGSTSNGPGGTMGQVGISQNANQQNHTLLFPQNAGAATAIFHRIEGSALWGSNPTPNSLIVVSTPGVFDISRFTNSDEFSLEDCDERARLQREMEIREGVDAPPNFTPRGLMSGGTLTGGSALGAVGGAPGGANAAAAAAANHQIAFLCAAADTSSAFSLLQRGLLLPNTVIHAEDMPRVHSQVDFIHCLVPDLQKITSCCFYWGKMDRYEAEKLLEGKPEGTFLLRDSAQEEFLFSVSFRKYNRSLHARIEQFNHKFSFDSRDPGVYTASTVTGLLEHYKDPSCVMFFEPMLTYPLNRKFVFSLQQLCRATIVSNTTYDGINDLSLPKSLKSYLKEYHYRQRVRYRPLDDGPIYQNL</sequence>
<dbReference type="GO" id="GO:0046854">
    <property type="term" value="P:phosphatidylinositol phosphate biosynthetic process"/>
    <property type="evidence" value="ECO:0007669"/>
    <property type="project" value="TreeGrafter"/>
</dbReference>
<evidence type="ECO:0000256" key="1">
    <source>
        <dbReference type="ARBA" id="ARBA00004906"/>
    </source>
</evidence>
<evidence type="ECO:0000256" key="2">
    <source>
        <dbReference type="ARBA" id="ARBA00022604"/>
    </source>
</evidence>
<dbReference type="FunFam" id="3.30.505.10:FF:000028">
    <property type="entry name" value="Suppressor of cytokine signaling 5"/>
    <property type="match status" value="1"/>
</dbReference>
<feature type="compositionally biased region" description="Low complexity" evidence="7">
    <location>
        <begin position="20"/>
        <end position="52"/>
    </location>
</feature>
<evidence type="ECO:0000313" key="10">
    <source>
        <dbReference type="EnsemblMetazoa" id="AAEL019728-PC"/>
    </source>
</evidence>
<evidence type="ECO:0000313" key="11">
    <source>
        <dbReference type="Proteomes" id="UP000008820"/>
    </source>
</evidence>
<dbReference type="AlphaFoldDB" id="A0A903V7W7"/>
<feature type="compositionally biased region" description="Low complexity" evidence="7">
    <location>
        <begin position="112"/>
        <end position="139"/>
    </location>
</feature>
<dbReference type="Pfam" id="PF07525">
    <property type="entry name" value="SOCS_box"/>
    <property type="match status" value="1"/>
</dbReference>
<dbReference type="InterPro" id="IPR001496">
    <property type="entry name" value="SOCS_box"/>
</dbReference>
<feature type="domain" description="SH2" evidence="8">
    <location>
        <begin position="463"/>
        <end position="558"/>
    </location>
</feature>
<dbReference type="GO" id="GO:0046935">
    <property type="term" value="F:1-phosphatidylinositol-3-kinase regulator activity"/>
    <property type="evidence" value="ECO:0007669"/>
    <property type="project" value="TreeGrafter"/>
</dbReference>
<dbReference type="GO" id="GO:0005942">
    <property type="term" value="C:phosphatidylinositol 3-kinase complex"/>
    <property type="evidence" value="ECO:0007669"/>
    <property type="project" value="TreeGrafter"/>
</dbReference>
<keyword evidence="11" id="KW-1185">Reference proteome</keyword>
<dbReference type="InterPro" id="IPR000980">
    <property type="entry name" value="SH2"/>
</dbReference>
<evidence type="ECO:0000256" key="6">
    <source>
        <dbReference type="PROSITE-ProRule" id="PRU00191"/>
    </source>
</evidence>
<proteinExistence type="predicted"/>
<keyword evidence="4" id="KW-0833">Ubl conjugation pathway</keyword>
<dbReference type="Gene3D" id="3.30.505.10">
    <property type="entry name" value="SH2 domain"/>
    <property type="match status" value="1"/>
</dbReference>